<dbReference type="AlphaFoldDB" id="A0A1B6CA01"/>
<sequence length="193" mass="22948">MMKASVFMAALLHNVGSRSDEESLEVINKLGAAAAKIATDAMYIITHKVTMRKKMYRQFFNIAKAERLWLRAIKNMWDRNGYIKVDLYNAVNNSLHAMFCLRKYDHHKIWIKLEKIQDVLLNINTYRQNLTSEGILKYPSTYNTLPQPVWFGLFDVERRKKKRALRWMKLQIKWLKRTGKWVEPMSDEFSLIF</sequence>
<evidence type="ECO:0000313" key="1">
    <source>
        <dbReference type="EMBL" id="JAS10281.1"/>
    </source>
</evidence>
<protein>
    <submittedName>
        <fullName evidence="1">Uncharacterized protein</fullName>
    </submittedName>
</protein>
<proteinExistence type="predicted"/>
<evidence type="ECO:0000313" key="2">
    <source>
        <dbReference type="EMBL" id="JAS18664.1"/>
    </source>
</evidence>
<dbReference type="EMBL" id="GEDC01027017">
    <property type="protein sequence ID" value="JAS10281.1"/>
    <property type="molecule type" value="Transcribed_RNA"/>
</dbReference>
<dbReference type="EMBL" id="GEDC01018634">
    <property type="protein sequence ID" value="JAS18664.1"/>
    <property type="molecule type" value="Transcribed_RNA"/>
</dbReference>
<gene>
    <name evidence="1" type="ORF">g.3003</name>
    <name evidence="2" type="ORF">g.3005</name>
</gene>
<accession>A0A1B6CA01</accession>
<name>A0A1B6CA01_9HEMI</name>
<reference evidence="1" key="1">
    <citation type="submission" date="2015-12" db="EMBL/GenBank/DDBJ databases">
        <title>De novo transcriptome assembly of four potential Pierce s Disease insect vectors from Arizona vineyards.</title>
        <authorList>
            <person name="Tassone E.E."/>
        </authorList>
    </citation>
    <scope>NUCLEOTIDE SEQUENCE</scope>
</reference>
<organism evidence="1">
    <name type="scientific">Clastoptera arizonana</name>
    <name type="common">Arizona spittle bug</name>
    <dbReference type="NCBI Taxonomy" id="38151"/>
    <lineage>
        <taxon>Eukaryota</taxon>
        <taxon>Metazoa</taxon>
        <taxon>Ecdysozoa</taxon>
        <taxon>Arthropoda</taxon>
        <taxon>Hexapoda</taxon>
        <taxon>Insecta</taxon>
        <taxon>Pterygota</taxon>
        <taxon>Neoptera</taxon>
        <taxon>Paraneoptera</taxon>
        <taxon>Hemiptera</taxon>
        <taxon>Auchenorrhyncha</taxon>
        <taxon>Cercopoidea</taxon>
        <taxon>Clastopteridae</taxon>
        <taxon>Clastoptera</taxon>
    </lineage>
</organism>